<dbReference type="InterPro" id="IPR011256">
    <property type="entry name" value="Reg_factor_effector_dom_sf"/>
</dbReference>
<dbReference type="OrthoDB" id="2140079at2759"/>
<feature type="compositionally biased region" description="Polar residues" evidence="1">
    <location>
        <begin position="209"/>
        <end position="225"/>
    </location>
</feature>
<dbReference type="STRING" id="6526.A0A2C9K9R0"/>
<proteinExistence type="predicted"/>
<name>A0A2C9K9R0_BIOGL</name>
<dbReference type="KEGG" id="bgt:106051525"/>
<dbReference type="GO" id="GO:0106300">
    <property type="term" value="P:protein-DNA covalent cross-linking repair"/>
    <property type="evidence" value="ECO:0007669"/>
    <property type="project" value="TreeGrafter"/>
</dbReference>
<dbReference type="RefSeq" id="XP_013062159.2">
    <property type="nucleotide sequence ID" value="XM_013206705.2"/>
</dbReference>
<evidence type="ECO:0008006" key="4">
    <source>
        <dbReference type="Google" id="ProtNLM"/>
    </source>
</evidence>
<dbReference type="Proteomes" id="UP000076420">
    <property type="component" value="Unassembled WGS sequence"/>
</dbReference>
<dbReference type="GO" id="GO:0061709">
    <property type="term" value="P:reticulophagy"/>
    <property type="evidence" value="ECO:0007669"/>
    <property type="project" value="TreeGrafter"/>
</dbReference>
<dbReference type="PANTHER" id="PTHR15949:SF3">
    <property type="entry name" value="TESTIS-EXPRESSED PROTEIN 264"/>
    <property type="match status" value="1"/>
</dbReference>
<organism evidence="2 3">
    <name type="scientific">Biomphalaria glabrata</name>
    <name type="common">Bloodfluke planorb</name>
    <name type="synonym">Freshwater snail</name>
    <dbReference type="NCBI Taxonomy" id="6526"/>
    <lineage>
        <taxon>Eukaryota</taxon>
        <taxon>Metazoa</taxon>
        <taxon>Spiralia</taxon>
        <taxon>Lophotrochozoa</taxon>
        <taxon>Mollusca</taxon>
        <taxon>Gastropoda</taxon>
        <taxon>Heterobranchia</taxon>
        <taxon>Euthyneura</taxon>
        <taxon>Panpulmonata</taxon>
        <taxon>Hygrophila</taxon>
        <taxon>Lymnaeoidea</taxon>
        <taxon>Planorbidae</taxon>
        <taxon>Biomphalaria</taxon>
    </lineage>
</organism>
<dbReference type="GO" id="GO:0000421">
    <property type="term" value="C:autophagosome membrane"/>
    <property type="evidence" value="ECO:0007669"/>
    <property type="project" value="TreeGrafter"/>
</dbReference>
<evidence type="ECO:0000313" key="2">
    <source>
        <dbReference type="EnsemblMetazoa" id="BGLB016802-PA"/>
    </source>
</evidence>
<gene>
    <name evidence="2" type="primary">106051525</name>
</gene>
<dbReference type="VEuPathDB" id="VectorBase:BGLAX_032682"/>
<dbReference type="Gene3D" id="3.20.80.10">
    <property type="entry name" value="Regulatory factor, effector binding domain"/>
    <property type="match status" value="1"/>
</dbReference>
<dbReference type="GO" id="GO:0005657">
    <property type="term" value="C:replication fork"/>
    <property type="evidence" value="ECO:0007669"/>
    <property type="project" value="TreeGrafter"/>
</dbReference>
<dbReference type="GO" id="GO:0005789">
    <property type="term" value="C:endoplasmic reticulum membrane"/>
    <property type="evidence" value="ECO:0007669"/>
    <property type="project" value="TreeGrafter"/>
</dbReference>
<sequence length="306" mass="33864">MFDGISTAVLLLYVILLLLALIVLTLLVLLVQSGIFTSVDEVKTGKPPVGQMILAYKFNRGPYNQAGQLFTEAAIIEPGNKKVGIYYDDPNKVESSMLRYVVGSILSVGSDQVNIDMVKKFTDNGFKIIHLPEVTYGVYTRFPHITTLSILIAVHKAYPKLQAYIEERKLCAYPFLEYYDGGHIHFWAPLSRQEEFFVPECETAAGGDQPTTEWDSTAHSNSSQSCDDDLQVSHDLPHSPVEEKSEMPVSESADESTNWPISDADNQNGNNTNVETDEAKEDDQGSDDSSSSFELLKPELGTPTAE</sequence>
<feature type="compositionally biased region" description="Polar residues" evidence="1">
    <location>
        <begin position="255"/>
        <end position="274"/>
    </location>
</feature>
<dbReference type="SUPFAM" id="SSF55136">
    <property type="entry name" value="Probable bacterial effector-binding domain"/>
    <property type="match status" value="1"/>
</dbReference>
<accession>A0A2C9K9R0</accession>
<feature type="compositionally biased region" description="Basic and acidic residues" evidence="1">
    <location>
        <begin position="231"/>
        <end position="246"/>
    </location>
</feature>
<feature type="region of interest" description="Disordered" evidence="1">
    <location>
        <begin position="203"/>
        <end position="306"/>
    </location>
</feature>
<dbReference type="VEuPathDB" id="VectorBase:BGLB016802"/>
<evidence type="ECO:0000313" key="3">
    <source>
        <dbReference type="Proteomes" id="UP000076420"/>
    </source>
</evidence>
<dbReference type="PANTHER" id="PTHR15949">
    <property type="entry name" value="TESTIS-EXPRESSED PROTEIN 264"/>
    <property type="match status" value="1"/>
</dbReference>
<feature type="compositionally biased region" description="Acidic residues" evidence="1">
    <location>
        <begin position="275"/>
        <end position="286"/>
    </location>
</feature>
<protein>
    <recommendedName>
        <fullName evidence="4">Testis-expressed sequence 264 protein</fullName>
    </recommendedName>
</protein>
<evidence type="ECO:0000256" key="1">
    <source>
        <dbReference type="SAM" id="MobiDB-lite"/>
    </source>
</evidence>
<dbReference type="EnsemblMetazoa" id="BGLB016802-RA">
    <property type="protein sequence ID" value="BGLB016802-PA"/>
    <property type="gene ID" value="BGLB016802"/>
</dbReference>
<dbReference type="AlphaFoldDB" id="A0A2C9K9R0"/>
<dbReference type="GO" id="GO:0005634">
    <property type="term" value="C:nucleus"/>
    <property type="evidence" value="ECO:0007669"/>
    <property type="project" value="TreeGrafter"/>
</dbReference>
<reference evidence="2" key="1">
    <citation type="submission" date="2020-05" db="UniProtKB">
        <authorList>
            <consortium name="EnsemblMetazoa"/>
        </authorList>
    </citation>
    <scope>IDENTIFICATION</scope>
    <source>
        <strain evidence="2">BB02</strain>
    </source>
</reference>